<reference evidence="9" key="1">
    <citation type="journal article" date="2011" name="J. Bacteriol.">
        <title>Genomes of three methylotrophs from a single niche uncover genetic and metabolic divergence of Methylophilaceae.</title>
        <authorList>
            <person name="Lapidus A."/>
            <person name="Clum A."/>
            <person name="Labutti K."/>
            <person name="Kaluzhnaya M.G."/>
            <person name="Lim S."/>
            <person name="Beck D.A."/>
            <person name="Glavina Del Rio T."/>
            <person name="Nolan M."/>
            <person name="Mavromatis K."/>
            <person name="Huntemann M."/>
            <person name="Lucas S."/>
            <person name="Lidstrom M.E."/>
            <person name="Ivanova N."/>
            <person name="Chistoserdova L."/>
        </authorList>
    </citation>
    <scope>NUCLEOTIDE SEQUENCE [LARGE SCALE GENOMIC DNA]</scope>
    <source>
        <strain evidence="9">SIP3-4</strain>
    </source>
</reference>
<evidence type="ECO:0000256" key="3">
    <source>
        <dbReference type="ARBA" id="ARBA00022801"/>
    </source>
</evidence>
<dbReference type="eggNOG" id="COG1974">
    <property type="taxonomic scope" value="Bacteria"/>
</dbReference>
<feature type="domain" description="Peptidase S24/S26A/S26B/S26C" evidence="8">
    <location>
        <begin position="79"/>
        <end position="189"/>
    </location>
</feature>
<dbReference type="Gene3D" id="1.10.10.10">
    <property type="entry name" value="Winged helix-like DNA-binding domain superfamily/Winged helix DNA-binding domain"/>
    <property type="match status" value="1"/>
</dbReference>
<dbReference type="PANTHER" id="PTHR33516:SF2">
    <property type="entry name" value="LEXA REPRESSOR-RELATED"/>
    <property type="match status" value="1"/>
</dbReference>
<keyword evidence="4 7" id="KW-0068">Autocatalytic cleavage</keyword>
<comment type="similarity">
    <text evidence="1 7">Belongs to the peptidase S24 family.</text>
</comment>
<dbReference type="AlphaFoldDB" id="C6X823"/>
<dbReference type="GO" id="GO:0016787">
    <property type="term" value="F:hydrolase activity"/>
    <property type="evidence" value="ECO:0007669"/>
    <property type="project" value="UniProtKB-KW"/>
</dbReference>
<proteinExistence type="inferred from homology"/>
<evidence type="ECO:0000259" key="8">
    <source>
        <dbReference type="Pfam" id="PF00717"/>
    </source>
</evidence>
<dbReference type="InterPro" id="IPR036286">
    <property type="entry name" value="LexA/Signal_pep-like_sf"/>
</dbReference>
<name>C6X823_METGS</name>
<dbReference type="PANTHER" id="PTHR33516">
    <property type="entry name" value="LEXA REPRESSOR"/>
    <property type="match status" value="1"/>
</dbReference>
<dbReference type="GO" id="GO:0009432">
    <property type="term" value="P:SOS response"/>
    <property type="evidence" value="ECO:0007669"/>
    <property type="project" value="UniProtKB-KW"/>
</dbReference>
<dbReference type="InterPro" id="IPR015927">
    <property type="entry name" value="Peptidase_S24_S26A/B/C"/>
</dbReference>
<evidence type="ECO:0000256" key="6">
    <source>
        <dbReference type="ARBA" id="ARBA00023236"/>
    </source>
</evidence>
<dbReference type="InterPro" id="IPR039418">
    <property type="entry name" value="LexA-like"/>
</dbReference>
<dbReference type="SUPFAM" id="SSF51306">
    <property type="entry name" value="LexA/Signal peptidase"/>
    <property type="match status" value="1"/>
</dbReference>
<dbReference type="SUPFAM" id="SSF46785">
    <property type="entry name" value="Winged helix' DNA-binding domain"/>
    <property type="match status" value="1"/>
</dbReference>
<evidence type="ECO:0000256" key="1">
    <source>
        <dbReference type="ARBA" id="ARBA00007484"/>
    </source>
</evidence>
<protein>
    <submittedName>
        <fullName evidence="9">LexA repressor</fullName>
    </submittedName>
</protein>
<dbReference type="InterPro" id="IPR050077">
    <property type="entry name" value="LexA_repressor"/>
</dbReference>
<dbReference type="InterPro" id="IPR036390">
    <property type="entry name" value="WH_DNA-bd_sf"/>
</dbReference>
<dbReference type="EMBL" id="CP001674">
    <property type="protein sequence ID" value="ACT51350.1"/>
    <property type="molecule type" value="Genomic_DNA"/>
</dbReference>
<keyword evidence="6" id="KW-0742">SOS response</keyword>
<organism evidence="9 10">
    <name type="scientific">Methylovorus glucosotrophus (strain SIP3-4)</name>
    <dbReference type="NCBI Taxonomy" id="582744"/>
    <lineage>
        <taxon>Bacteria</taxon>
        <taxon>Pseudomonadati</taxon>
        <taxon>Pseudomonadota</taxon>
        <taxon>Betaproteobacteria</taxon>
        <taxon>Nitrosomonadales</taxon>
        <taxon>Methylophilaceae</taxon>
        <taxon>Methylovorus</taxon>
    </lineage>
</organism>
<dbReference type="MEROPS" id="S24.003"/>
<keyword evidence="2" id="KW-0227">DNA damage</keyword>
<dbReference type="KEGG" id="mei:Msip34_2108"/>
<dbReference type="InterPro" id="IPR006197">
    <property type="entry name" value="Peptidase_S24_LexA"/>
</dbReference>
<accession>C6X823</accession>
<evidence type="ECO:0000256" key="5">
    <source>
        <dbReference type="ARBA" id="ARBA00023204"/>
    </source>
</evidence>
<dbReference type="PRINTS" id="PR00726">
    <property type="entry name" value="LEXASERPTASE"/>
</dbReference>
<evidence type="ECO:0000256" key="2">
    <source>
        <dbReference type="ARBA" id="ARBA00022763"/>
    </source>
</evidence>
<dbReference type="STRING" id="582744.Msip34_2108"/>
<evidence type="ECO:0000256" key="4">
    <source>
        <dbReference type="ARBA" id="ARBA00022813"/>
    </source>
</evidence>
<dbReference type="CDD" id="cd06529">
    <property type="entry name" value="S24_LexA-like"/>
    <property type="match status" value="1"/>
</dbReference>
<dbReference type="GO" id="GO:0003677">
    <property type="term" value="F:DNA binding"/>
    <property type="evidence" value="ECO:0007669"/>
    <property type="project" value="InterPro"/>
</dbReference>
<dbReference type="Proteomes" id="UP000002743">
    <property type="component" value="Chromosome"/>
</dbReference>
<dbReference type="GO" id="GO:0006355">
    <property type="term" value="P:regulation of DNA-templated transcription"/>
    <property type="evidence" value="ECO:0007669"/>
    <property type="project" value="InterPro"/>
</dbReference>
<dbReference type="InterPro" id="IPR036388">
    <property type="entry name" value="WH-like_DNA-bd_sf"/>
</dbReference>
<keyword evidence="5" id="KW-0234">DNA repair</keyword>
<dbReference type="HOGENOM" id="CLU_066192_45_2_4"/>
<evidence type="ECO:0000313" key="10">
    <source>
        <dbReference type="Proteomes" id="UP000002743"/>
    </source>
</evidence>
<gene>
    <name evidence="9" type="ordered locus">Msip34_2108</name>
</gene>
<dbReference type="GO" id="GO:0006281">
    <property type="term" value="P:DNA repair"/>
    <property type="evidence" value="ECO:0007669"/>
    <property type="project" value="UniProtKB-KW"/>
</dbReference>
<evidence type="ECO:0000313" key="9">
    <source>
        <dbReference type="EMBL" id="ACT51350.1"/>
    </source>
</evidence>
<sequence length="196" mass="21740">MVTRMGNDIDYLGRIQDYYAEHKTLPSYSVIADMLGFKSKNAVTALVARFKLQGFLDATADRRLKPGKRFFERILAESTVQAGFPSAASGDRHDTLSIDDYLIERPSQTVLITVKGDSMIDAGIVPDDVVIVEKRQVANVGDIVVAIVDNEFTLKTLGREKGQFVLLPANKAYPVIRPQGNLEIFGVVVGQFRKYD</sequence>
<dbReference type="Pfam" id="PF00717">
    <property type="entry name" value="Peptidase_S24"/>
    <property type="match status" value="1"/>
</dbReference>
<evidence type="ECO:0000256" key="7">
    <source>
        <dbReference type="RuleBase" id="RU003991"/>
    </source>
</evidence>
<keyword evidence="10" id="KW-1185">Reference proteome</keyword>
<keyword evidence="3 7" id="KW-0378">Hydrolase</keyword>
<dbReference type="Gene3D" id="2.10.109.10">
    <property type="entry name" value="Umud Fragment, subunit A"/>
    <property type="match status" value="1"/>
</dbReference>